<feature type="transmembrane region" description="Helical" evidence="5">
    <location>
        <begin position="180"/>
        <end position="198"/>
    </location>
</feature>
<dbReference type="InterPro" id="IPR008217">
    <property type="entry name" value="Ccc1_fam"/>
</dbReference>
<evidence type="ECO:0000256" key="4">
    <source>
        <dbReference type="ARBA" id="ARBA00023136"/>
    </source>
</evidence>
<dbReference type="EMBL" id="QTKU01000001">
    <property type="protein sequence ID" value="MBS8259089.1"/>
    <property type="molecule type" value="Genomic_DNA"/>
</dbReference>
<dbReference type="RefSeq" id="WP_213214766.1">
    <property type="nucleotide sequence ID" value="NZ_QTKU01000001.1"/>
</dbReference>
<evidence type="ECO:0000313" key="6">
    <source>
        <dbReference type="EMBL" id="MBS8259089.1"/>
    </source>
</evidence>
<keyword evidence="3 5" id="KW-1133">Transmembrane helix</keyword>
<name>A0A944GRF8_9HYPH</name>
<dbReference type="GO" id="GO:0012505">
    <property type="term" value="C:endomembrane system"/>
    <property type="evidence" value="ECO:0007669"/>
    <property type="project" value="UniProtKB-SubCell"/>
</dbReference>
<evidence type="ECO:0000256" key="2">
    <source>
        <dbReference type="ARBA" id="ARBA00022692"/>
    </source>
</evidence>
<evidence type="ECO:0000256" key="5">
    <source>
        <dbReference type="SAM" id="Phobius"/>
    </source>
</evidence>
<keyword evidence="2 5" id="KW-0812">Transmembrane</keyword>
<reference evidence="6" key="1">
    <citation type="submission" date="2018-08" db="EMBL/GenBank/DDBJ databases">
        <authorList>
            <person name="Jin W."/>
            <person name="Wang H."/>
            <person name="Yang Y."/>
            <person name="Li M."/>
            <person name="Liu J."/>
        </authorList>
    </citation>
    <scope>NUCLEOTIDE SEQUENCE</scope>
    <source>
        <strain evidence="6">AESS21</strain>
    </source>
</reference>
<proteinExistence type="predicted"/>
<accession>A0A944GRF8</accession>
<dbReference type="GO" id="GO:0005384">
    <property type="term" value="F:manganese ion transmembrane transporter activity"/>
    <property type="evidence" value="ECO:0007669"/>
    <property type="project" value="InterPro"/>
</dbReference>
<keyword evidence="4 5" id="KW-0472">Membrane</keyword>
<gene>
    <name evidence="6" type="ORF">DYI23_02555</name>
</gene>
<organism evidence="6 7">
    <name type="scientific">Roseibium polysiphoniae</name>
    <dbReference type="NCBI Taxonomy" id="2571221"/>
    <lineage>
        <taxon>Bacteria</taxon>
        <taxon>Pseudomonadati</taxon>
        <taxon>Pseudomonadota</taxon>
        <taxon>Alphaproteobacteria</taxon>
        <taxon>Hyphomicrobiales</taxon>
        <taxon>Stappiaceae</taxon>
        <taxon>Roseibium</taxon>
    </lineage>
</organism>
<dbReference type="Proteomes" id="UP000705379">
    <property type="component" value="Unassembled WGS sequence"/>
</dbReference>
<protein>
    <recommendedName>
        <fullName evidence="8">VIT family protein</fullName>
    </recommendedName>
</protein>
<feature type="transmembrane region" description="Helical" evidence="5">
    <location>
        <begin position="210"/>
        <end position="235"/>
    </location>
</feature>
<evidence type="ECO:0008006" key="8">
    <source>
        <dbReference type="Google" id="ProtNLM"/>
    </source>
</evidence>
<evidence type="ECO:0000313" key="7">
    <source>
        <dbReference type="Proteomes" id="UP000705379"/>
    </source>
</evidence>
<reference evidence="6" key="2">
    <citation type="journal article" date="2021" name="Microorganisms">
        <title>Bacterial Dimethylsulfoniopropionate Biosynthesis in the East China Sea.</title>
        <authorList>
            <person name="Liu J."/>
            <person name="Zhang Y."/>
            <person name="Liu J."/>
            <person name="Zhong H."/>
            <person name="Williams B.T."/>
            <person name="Zheng Y."/>
            <person name="Curson A.R.J."/>
            <person name="Sun C."/>
            <person name="Sun H."/>
            <person name="Song D."/>
            <person name="Wagner Mackenzie B."/>
            <person name="Bermejo Martinez A."/>
            <person name="Todd J.D."/>
            <person name="Zhang X.H."/>
        </authorList>
    </citation>
    <scope>NUCLEOTIDE SEQUENCE</scope>
    <source>
        <strain evidence="6">AESS21</strain>
    </source>
</reference>
<dbReference type="GO" id="GO:0030026">
    <property type="term" value="P:intracellular manganese ion homeostasis"/>
    <property type="evidence" value="ECO:0007669"/>
    <property type="project" value="InterPro"/>
</dbReference>
<dbReference type="Pfam" id="PF01988">
    <property type="entry name" value="VIT1"/>
    <property type="match status" value="1"/>
</dbReference>
<dbReference type="AlphaFoldDB" id="A0A944GRF8"/>
<evidence type="ECO:0000256" key="3">
    <source>
        <dbReference type="ARBA" id="ARBA00022989"/>
    </source>
</evidence>
<feature type="transmembrane region" description="Helical" evidence="5">
    <location>
        <begin position="154"/>
        <end position="174"/>
    </location>
</feature>
<comment type="subcellular location">
    <subcellularLocation>
        <location evidence="1">Endomembrane system</location>
        <topology evidence="1">Multi-pass membrane protein</topology>
    </subcellularLocation>
</comment>
<evidence type="ECO:0000256" key="1">
    <source>
        <dbReference type="ARBA" id="ARBA00004127"/>
    </source>
</evidence>
<comment type="caution">
    <text evidence="6">The sequence shown here is derived from an EMBL/GenBank/DDBJ whole genome shotgun (WGS) entry which is preliminary data.</text>
</comment>
<dbReference type="PANTHER" id="PTHR31851">
    <property type="entry name" value="FE(2+)/MN(2+) TRANSPORTER PCL1"/>
    <property type="match status" value="1"/>
</dbReference>
<sequence length="240" mass="25870">MPLEHSHAPQDIAQRLNAGPKISYLRDWVYGGIDGAVTTFAIVAGSLGANLSPAIVLILGLANLLADGFSMAAANYSGTKSEEDDYVRLEGIEEKHIRLAPEGEREEVRQIYKAKGYEGEELETLVAIITSRRQTWIETMMQEEYGMAAVQRSALKAALSTFAAFVICGSLPLIPFVFGLSASGTITTVMTACAFFLIGSIKARWSTQNWFFSGLETTAIGMAAAGIAWLVGYLLHGLIA</sequence>